<keyword evidence="4" id="KW-1185">Reference proteome</keyword>
<evidence type="ECO:0000256" key="1">
    <source>
        <dbReference type="ARBA" id="ARBA00022723"/>
    </source>
</evidence>
<dbReference type="InterPro" id="IPR008972">
    <property type="entry name" value="Cupredoxin"/>
</dbReference>
<dbReference type="GO" id="GO:0016491">
    <property type="term" value="F:oxidoreductase activity"/>
    <property type="evidence" value="ECO:0007669"/>
    <property type="project" value="InterPro"/>
</dbReference>
<gene>
    <name evidence="3" type="ORF">MESS2_1340022</name>
</gene>
<evidence type="ECO:0000259" key="2">
    <source>
        <dbReference type="Pfam" id="PF07731"/>
    </source>
</evidence>
<feature type="domain" description="Plastocyanin-like" evidence="2">
    <location>
        <begin position="29"/>
        <end position="52"/>
    </location>
</feature>
<dbReference type="Pfam" id="PF07731">
    <property type="entry name" value="Cu-oxidase_2"/>
    <property type="match status" value="1"/>
</dbReference>
<name>M5EIV3_9HYPH</name>
<protein>
    <recommendedName>
        <fullName evidence="2">Plastocyanin-like domain-containing protein</fullName>
    </recommendedName>
</protein>
<dbReference type="AlphaFoldDB" id="M5EIV3"/>
<dbReference type="InterPro" id="IPR002355">
    <property type="entry name" value="Cu_oxidase_Cu_BS"/>
</dbReference>
<keyword evidence="1" id="KW-0479">Metal-binding</keyword>
<comment type="caution">
    <text evidence="3">The sequence shown here is derived from an EMBL/GenBank/DDBJ whole genome shotgun (WGS) entry which is preliminary data.</text>
</comment>
<proteinExistence type="predicted"/>
<dbReference type="EMBL" id="CAUM01000040">
    <property type="protein sequence ID" value="CCV04619.1"/>
    <property type="molecule type" value="Genomic_DNA"/>
</dbReference>
<dbReference type="InterPro" id="IPR011706">
    <property type="entry name" value="Cu-oxidase_C"/>
</dbReference>
<dbReference type="Proteomes" id="UP000012062">
    <property type="component" value="Unassembled WGS sequence"/>
</dbReference>
<organism evidence="3 4">
    <name type="scientific">Mesorhizobium metallidurans STM 2683</name>
    <dbReference type="NCBI Taxonomy" id="1297569"/>
    <lineage>
        <taxon>Bacteria</taxon>
        <taxon>Pseudomonadati</taxon>
        <taxon>Pseudomonadota</taxon>
        <taxon>Alphaproteobacteria</taxon>
        <taxon>Hyphomicrobiales</taxon>
        <taxon>Phyllobacteriaceae</taxon>
        <taxon>Mesorhizobium</taxon>
    </lineage>
</organism>
<dbReference type="Gene3D" id="2.60.40.420">
    <property type="entry name" value="Cupredoxins - blue copper proteins"/>
    <property type="match status" value="1"/>
</dbReference>
<dbReference type="STRING" id="1297569.MESS2_1340022"/>
<reference evidence="3 4" key="1">
    <citation type="submission" date="2013-02" db="EMBL/GenBank/DDBJ databases">
        <authorList>
            <person name="Genoscope - CEA"/>
        </authorList>
    </citation>
    <scope>NUCLEOTIDE SEQUENCE [LARGE SCALE GENOMIC DNA]</scope>
    <source>
        <strain evidence="3 4">STM 2683</strain>
    </source>
</reference>
<sequence length="53" mass="5930">MCVGDGLRHVGCVSRLASESSFFDHEVSIGDWLLHCHIIEHQKSGMTSYVRVV</sequence>
<evidence type="ECO:0000313" key="3">
    <source>
        <dbReference type="EMBL" id="CCV04619.1"/>
    </source>
</evidence>
<accession>M5EIV3</accession>
<dbReference type="SUPFAM" id="SSF49503">
    <property type="entry name" value="Cupredoxins"/>
    <property type="match status" value="1"/>
</dbReference>
<evidence type="ECO:0000313" key="4">
    <source>
        <dbReference type="Proteomes" id="UP000012062"/>
    </source>
</evidence>
<dbReference type="PROSITE" id="PS00080">
    <property type="entry name" value="MULTICOPPER_OXIDASE2"/>
    <property type="match status" value="1"/>
</dbReference>
<dbReference type="GO" id="GO:0005507">
    <property type="term" value="F:copper ion binding"/>
    <property type="evidence" value="ECO:0007669"/>
    <property type="project" value="InterPro"/>
</dbReference>